<dbReference type="Proteomes" id="UP000007264">
    <property type="component" value="Unassembled WGS sequence"/>
</dbReference>
<evidence type="ECO:0000313" key="3">
    <source>
        <dbReference type="EMBL" id="EIE18242.1"/>
    </source>
</evidence>
<dbReference type="PROSITE" id="PS50086">
    <property type="entry name" value="TBC_RABGAP"/>
    <property type="match status" value="1"/>
</dbReference>
<dbReference type="PANTHER" id="PTHR47219">
    <property type="entry name" value="RAB GTPASE-ACTIVATING PROTEIN 1-LIKE"/>
    <property type="match status" value="1"/>
</dbReference>
<dbReference type="Gene3D" id="1.10.8.270">
    <property type="entry name" value="putative rabgap domain of human tbc1 domain family member 14 like domains"/>
    <property type="match status" value="1"/>
</dbReference>
<dbReference type="OrthoDB" id="294251at2759"/>
<gene>
    <name evidence="3" type="ORF">COCSUDRAFT_45504</name>
</gene>
<feature type="region of interest" description="Disordered" evidence="1">
    <location>
        <begin position="376"/>
        <end position="428"/>
    </location>
</feature>
<feature type="compositionally biased region" description="Polar residues" evidence="1">
    <location>
        <begin position="672"/>
        <end position="684"/>
    </location>
</feature>
<dbReference type="InterPro" id="IPR000195">
    <property type="entry name" value="Rab-GAP-TBC_dom"/>
</dbReference>
<dbReference type="GO" id="GO:0031267">
    <property type="term" value="F:small GTPase binding"/>
    <property type="evidence" value="ECO:0007669"/>
    <property type="project" value="TreeGrafter"/>
</dbReference>
<dbReference type="STRING" id="574566.I0YIM3"/>
<dbReference type="SUPFAM" id="SSF47923">
    <property type="entry name" value="Ypt/Rab-GAP domain of gyp1p"/>
    <property type="match status" value="2"/>
</dbReference>
<feature type="region of interest" description="Disordered" evidence="1">
    <location>
        <begin position="285"/>
        <end position="304"/>
    </location>
</feature>
<evidence type="ECO:0000313" key="4">
    <source>
        <dbReference type="Proteomes" id="UP000007264"/>
    </source>
</evidence>
<dbReference type="InterPro" id="IPR050302">
    <property type="entry name" value="Rab_GAP_TBC_domain"/>
</dbReference>
<dbReference type="Pfam" id="PF23436">
    <property type="entry name" value="RabGap-TBC_2"/>
    <property type="match status" value="1"/>
</dbReference>
<dbReference type="EMBL" id="AGSI01000025">
    <property type="protein sequence ID" value="EIE18242.1"/>
    <property type="molecule type" value="Genomic_DNA"/>
</dbReference>
<dbReference type="GeneID" id="17036249"/>
<feature type="compositionally biased region" description="Polar residues" evidence="1">
    <location>
        <begin position="778"/>
        <end position="791"/>
    </location>
</feature>
<dbReference type="Gene3D" id="1.10.472.80">
    <property type="entry name" value="Ypt/Rab-GAP domain of gyp1p, domain 3"/>
    <property type="match status" value="1"/>
</dbReference>
<feature type="compositionally biased region" description="Polar residues" evidence="1">
    <location>
        <begin position="413"/>
        <end position="428"/>
    </location>
</feature>
<dbReference type="SMART" id="SM00164">
    <property type="entry name" value="TBC"/>
    <property type="match status" value="1"/>
</dbReference>
<dbReference type="PANTHER" id="PTHR47219:SF9">
    <property type="entry name" value="GTPASE ACTIVATING PROTEIN AND CENTROSOME-ASSOCIATED, ISOFORM B"/>
    <property type="match status" value="1"/>
</dbReference>
<reference evidence="3 4" key="1">
    <citation type="journal article" date="2012" name="Genome Biol.">
        <title>The genome of the polar eukaryotic microalga coccomyxa subellipsoidea reveals traits of cold adaptation.</title>
        <authorList>
            <person name="Blanc G."/>
            <person name="Agarkova I."/>
            <person name="Grimwood J."/>
            <person name="Kuo A."/>
            <person name="Brueggeman A."/>
            <person name="Dunigan D."/>
            <person name="Gurnon J."/>
            <person name="Ladunga I."/>
            <person name="Lindquist E."/>
            <person name="Lucas S."/>
            <person name="Pangilinan J."/>
            <person name="Proschold T."/>
            <person name="Salamov A."/>
            <person name="Schmutz J."/>
            <person name="Weeks D."/>
            <person name="Yamada T."/>
            <person name="Claverie J.M."/>
            <person name="Grigoriev I."/>
            <person name="Van Etten J."/>
            <person name="Lomsadze A."/>
            <person name="Borodovsky M."/>
        </authorList>
    </citation>
    <scope>NUCLEOTIDE SEQUENCE [LARGE SCALE GENOMIC DNA]</scope>
    <source>
        <strain evidence="3 4">C-169</strain>
    </source>
</reference>
<proteinExistence type="predicted"/>
<accession>I0YIM3</accession>
<feature type="compositionally biased region" description="Polar residues" evidence="1">
    <location>
        <begin position="565"/>
        <end position="575"/>
    </location>
</feature>
<dbReference type="GO" id="GO:0005096">
    <property type="term" value="F:GTPase activator activity"/>
    <property type="evidence" value="ECO:0007669"/>
    <property type="project" value="TreeGrafter"/>
</dbReference>
<dbReference type="RefSeq" id="XP_005642786.1">
    <property type="nucleotide sequence ID" value="XM_005642729.1"/>
</dbReference>
<dbReference type="KEGG" id="csl:COCSUDRAFT_45504"/>
<dbReference type="InterPro" id="IPR035969">
    <property type="entry name" value="Rab-GAP_TBC_sf"/>
</dbReference>
<organism evidence="3 4">
    <name type="scientific">Coccomyxa subellipsoidea (strain C-169)</name>
    <name type="common">Green microalga</name>
    <dbReference type="NCBI Taxonomy" id="574566"/>
    <lineage>
        <taxon>Eukaryota</taxon>
        <taxon>Viridiplantae</taxon>
        <taxon>Chlorophyta</taxon>
        <taxon>core chlorophytes</taxon>
        <taxon>Trebouxiophyceae</taxon>
        <taxon>Trebouxiophyceae incertae sedis</taxon>
        <taxon>Coccomyxaceae</taxon>
        <taxon>Coccomyxa</taxon>
        <taxon>Coccomyxa subellipsoidea</taxon>
    </lineage>
</organism>
<feature type="domain" description="Rab-GAP TBC" evidence="2">
    <location>
        <begin position="38"/>
        <end position="202"/>
    </location>
</feature>
<protein>
    <recommendedName>
        <fullName evidence="2">Rab-GAP TBC domain-containing protein</fullName>
    </recommendedName>
</protein>
<evidence type="ECO:0000259" key="2">
    <source>
        <dbReference type="PROSITE" id="PS50086"/>
    </source>
</evidence>
<feature type="region of interest" description="Disordered" evidence="1">
    <location>
        <begin position="757"/>
        <end position="810"/>
    </location>
</feature>
<evidence type="ECO:0000256" key="1">
    <source>
        <dbReference type="SAM" id="MobiDB-lite"/>
    </source>
</evidence>
<dbReference type="eggNOG" id="KOG1102">
    <property type="taxonomic scope" value="Eukaryota"/>
</dbReference>
<dbReference type="Pfam" id="PF00566">
    <property type="entry name" value="RabGAP-TBC"/>
    <property type="match status" value="1"/>
</dbReference>
<keyword evidence="4" id="KW-1185">Reference proteome</keyword>
<name>I0YIM3_COCSC</name>
<comment type="caution">
    <text evidence="3">The sequence shown here is derived from an EMBL/GenBank/DDBJ whole genome shotgun (WGS) entry which is preliminary data.</text>
</comment>
<dbReference type="AlphaFoldDB" id="I0YIM3"/>
<feature type="region of interest" description="Disordered" evidence="1">
    <location>
        <begin position="443"/>
        <end position="706"/>
    </location>
</feature>
<sequence length="810" mass="85391">MDASAAMLQIFRNILTIKQEDDQLRVIDLQVGSQVHNKVPGNLRTELWLSCLHRKGVGSGYASQYQAMLFKGVTGEAADDIEKDVGRTFPGLAKFATIEGKQALERVLRAYAAFDTEVNYCQGMNFLAALLLIWLPREADAFGALARLWQLGKIMPRHLARHMDQHCAIPVLYASSWLLTAFASDFPVFFSSRVMDIILADRYLEAMMKVVVGILKACEKRLLAMTDMEKMVDFLRGEVPRWPHDKLQELLTEALAAEWTAEQAAVLERTEGAESVVDAVQRVASNSPLEEDAEEEEAKAAVTPVKSEPKLASFSWASKLSAASSTANSAGQPNLLQSLTGSLSGFGASLPSYYDAAKQMTSSSLSPLGDLLGLFESPKTSPERAAAPISHTDSASLDHTSPAPRQTAEAHDQPSTSATAGNRVSLSGGITTGAEAQQRGFQGTAEGMPQGSDSLQGPGGSGRGSLGLAPSSSWGPFHESEDAEADHAAGSKHARPDQATSRFAATRTGRRETDPDQATGSPARSGTDGAEPDQAASMPQPDLAVARSCDAAELRWAAPRHGSGSLPTSPFQQSPRPGPFDALLPASTGENALSPSHAGAESVVGGRLGSADGSSGHAGRLEAGGTHRPSRSDVDSLGSWGSFRAPDQAEASSQAAPSLPGRPAQNDFLIRLSSTPSGHRSNSSETDHAEAASAGMEEVSGSGQATNEAQHLGQLDEDGCWNGCMPGGPDLISTEGSSQGDAIAADPFQHVALTEPLSHAQMQRGHGGVVQKKGVSDWENSQLSTFNAESGSSRDSRQVPMKKANSAHGQ</sequence>